<keyword evidence="12" id="KW-1185">Reference proteome</keyword>
<evidence type="ECO:0000256" key="8">
    <source>
        <dbReference type="HAMAP-Rule" id="MF_00105"/>
    </source>
</evidence>
<proteinExistence type="inferred from homology"/>
<keyword evidence="4 8" id="KW-0238">DNA-binding</keyword>
<dbReference type="FunFam" id="1.10.287.180:FF:000001">
    <property type="entry name" value="Transcription elongation factor GreA"/>
    <property type="match status" value="1"/>
</dbReference>
<dbReference type="PIRSF" id="PIRSF006092">
    <property type="entry name" value="GreA_GreB"/>
    <property type="match status" value="1"/>
</dbReference>
<evidence type="ECO:0000256" key="1">
    <source>
        <dbReference type="ARBA" id="ARBA00008213"/>
    </source>
</evidence>
<dbReference type="GO" id="GO:0003677">
    <property type="term" value="F:DNA binding"/>
    <property type="evidence" value="ECO:0007669"/>
    <property type="project" value="UniProtKB-UniRule"/>
</dbReference>
<dbReference type="InterPro" id="IPR022691">
    <property type="entry name" value="Tscrpt_elong_fac_GreA/B_N"/>
</dbReference>
<feature type="domain" description="Transcription elongation factor GreA/GreB C-terminal" evidence="9">
    <location>
        <begin position="80"/>
        <end position="154"/>
    </location>
</feature>
<dbReference type="Gene3D" id="3.10.50.30">
    <property type="entry name" value="Transcription elongation factor, GreA/GreB, C-terminal domain"/>
    <property type="match status" value="1"/>
</dbReference>
<dbReference type="Pfam" id="PF01272">
    <property type="entry name" value="GreA_GreB"/>
    <property type="match status" value="1"/>
</dbReference>
<evidence type="ECO:0000256" key="4">
    <source>
        <dbReference type="ARBA" id="ARBA00023125"/>
    </source>
</evidence>
<dbReference type="InterPro" id="IPR001437">
    <property type="entry name" value="Tscrpt_elong_fac_GreA/B_C"/>
</dbReference>
<dbReference type="Proteomes" id="UP000234653">
    <property type="component" value="Chromosome"/>
</dbReference>
<evidence type="ECO:0000256" key="3">
    <source>
        <dbReference type="ARBA" id="ARBA00023015"/>
    </source>
</evidence>
<keyword evidence="3 8" id="KW-0805">Transcription regulation</keyword>
<sequence length="157" mass="17756">MEPTFNKMTPAGYHAIEQEIKHLKEIRPNKIKILAAAAALGDRSENTEYSTAKRDLGHLEGRLRFLYKQLQYADVVVPANNDKLDIGKFVTIEFMDDHDQATYQLVGRQEANLDQNKISFASPIGKALSNHKVNDVVTVEAPDGFYDVKIIKIELRD</sequence>
<dbReference type="GO" id="GO:0032784">
    <property type="term" value="P:regulation of DNA-templated transcription elongation"/>
    <property type="evidence" value="ECO:0007669"/>
    <property type="project" value="UniProtKB-UniRule"/>
</dbReference>
<dbReference type="InterPro" id="IPR028624">
    <property type="entry name" value="Tscrpt_elong_fac_GreA/B"/>
</dbReference>
<comment type="function">
    <text evidence="6 8">Necessary for efficient RNA polymerase transcription elongation past template-encoded arresting sites. The arresting sites in DNA have the property of trapping a certain fraction of elongating RNA polymerases that pass through, resulting in locked ternary complexes. Cleavage of the nascent transcript by cleavage factors such as GreA or GreB allows the resumption of elongation from the new 3'terminus. GreA releases sequences of 2 to 3 nucleotides.</text>
</comment>
<name>A0A2K9HHJ5_9LACO</name>
<dbReference type="EMBL" id="CP018867">
    <property type="protein sequence ID" value="AUI71999.1"/>
    <property type="molecule type" value="Genomic_DNA"/>
</dbReference>
<dbReference type="SUPFAM" id="SSF54534">
    <property type="entry name" value="FKBP-like"/>
    <property type="match status" value="1"/>
</dbReference>
<dbReference type="RefSeq" id="WP_057737150.1">
    <property type="nucleotide sequence ID" value="NZ_AZDQ01000005.1"/>
</dbReference>
<dbReference type="PANTHER" id="PTHR30437:SF4">
    <property type="entry name" value="TRANSCRIPTION ELONGATION FACTOR GREA"/>
    <property type="match status" value="1"/>
</dbReference>
<gene>
    <name evidence="8" type="primary">greA</name>
    <name evidence="11" type="ORF">LA20249_07330</name>
</gene>
<dbReference type="STRING" id="1423720.FC67_GL001281"/>
<keyword evidence="11" id="KW-0251">Elongation factor</keyword>
<keyword evidence="5 8" id="KW-0804">Transcription</keyword>
<dbReference type="KEGG" id="lali:LA20249_07330"/>
<comment type="similarity">
    <text evidence="1 8">Belongs to the GreA/GreB family.</text>
</comment>
<organism evidence="11 12">
    <name type="scientific">Companilactobacillus alimentarius DSM 20249</name>
    <dbReference type="NCBI Taxonomy" id="1423720"/>
    <lineage>
        <taxon>Bacteria</taxon>
        <taxon>Bacillati</taxon>
        <taxon>Bacillota</taxon>
        <taxon>Bacilli</taxon>
        <taxon>Lactobacillales</taxon>
        <taxon>Lactobacillaceae</taxon>
        <taxon>Companilactobacillus</taxon>
    </lineage>
</organism>
<dbReference type="GO" id="GO:0006354">
    <property type="term" value="P:DNA-templated transcription elongation"/>
    <property type="evidence" value="ECO:0007669"/>
    <property type="project" value="TreeGrafter"/>
</dbReference>
<dbReference type="NCBIfam" id="NF001263">
    <property type="entry name" value="PRK00226.1-4"/>
    <property type="match status" value="1"/>
</dbReference>
<evidence type="ECO:0000256" key="6">
    <source>
        <dbReference type="ARBA" id="ARBA00024916"/>
    </source>
</evidence>
<dbReference type="AlphaFoldDB" id="A0A2K9HHJ5"/>
<protein>
    <recommendedName>
        <fullName evidence="2 8">Transcription elongation factor GreA</fullName>
    </recommendedName>
    <alternativeName>
        <fullName evidence="7 8">Transcript cleavage factor GreA</fullName>
    </alternativeName>
</protein>
<evidence type="ECO:0000259" key="10">
    <source>
        <dbReference type="Pfam" id="PF03449"/>
    </source>
</evidence>
<dbReference type="InterPro" id="IPR023459">
    <property type="entry name" value="Tscrpt_elong_fac_GreA/B_fam"/>
</dbReference>
<dbReference type="HAMAP" id="MF_00105">
    <property type="entry name" value="GreA_GreB"/>
    <property type="match status" value="1"/>
</dbReference>
<evidence type="ECO:0000256" key="2">
    <source>
        <dbReference type="ARBA" id="ARBA00013729"/>
    </source>
</evidence>
<dbReference type="FunFam" id="3.10.50.30:FF:000001">
    <property type="entry name" value="Transcription elongation factor GreA"/>
    <property type="match status" value="1"/>
</dbReference>
<dbReference type="InterPro" id="IPR036805">
    <property type="entry name" value="Tscrpt_elong_fac_GreA/B_N_sf"/>
</dbReference>
<feature type="domain" description="Transcription elongation factor GreA/GreB N-terminal" evidence="10">
    <location>
        <begin position="7"/>
        <end position="75"/>
    </location>
</feature>
<reference evidence="11 12" key="1">
    <citation type="submission" date="2016-12" db="EMBL/GenBank/DDBJ databases">
        <title>The whole genome sequencing and assembly of Lactobacillus alimentarius DSM 20249T strain.</title>
        <authorList>
            <person name="Lee Y.-J."/>
            <person name="Yi H."/>
            <person name="Bahn Y.-S."/>
            <person name="Kim J.F."/>
            <person name="Lee D.-W."/>
        </authorList>
    </citation>
    <scope>NUCLEOTIDE SEQUENCE [LARGE SCALE GENOMIC DNA]</scope>
    <source>
        <strain evidence="11 12">DSM 20249</strain>
    </source>
</reference>
<dbReference type="OrthoDB" id="9808774at2"/>
<dbReference type="Pfam" id="PF03449">
    <property type="entry name" value="GreA_GreB_N"/>
    <property type="match status" value="1"/>
</dbReference>
<evidence type="ECO:0000256" key="7">
    <source>
        <dbReference type="ARBA" id="ARBA00030776"/>
    </source>
</evidence>
<evidence type="ECO:0000256" key="5">
    <source>
        <dbReference type="ARBA" id="ARBA00023163"/>
    </source>
</evidence>
<keyword evidence="11" id="KW-0648">Protein biosynthesis</keyword>
<accession>A0A2K9HHJ5</accession>
<dbReference type="PANTHER" id="PTHR30437">
    <property type="entry name" value="TRANSCRIPTION ELONGATION FACTOR GREA"/>
    <property type="match status" value="1"/>
</dbReference>
<evidence type="ECO:0000313" key="12">
    <source>
        <dbReference type="Proteomes" id="UP000234653"/>
    </source>
</evidence>
<dbReference type="InterPro" id="IPR036953">
    <property type="entry name" value="GreA/GreB_C_sf"/>
</dbReference>
<dbReference type="Gene3D" id="1.10.287.180">
    <property type="entry name" value="Transcription elongation factor, GreA/GreB, N-terminal domain"/>
    <property type="match status" value="1"/>
</dbReference>
<evidence type="ECO:0000313" key="11">
    <source>
        <dbReference type="EMBL" id="AUI71999.1"/>
    </source>
</evidence>
<dbReference type="SUPFAM" id="SSF46557">
    <property type="entry name" value="GreA transcript cleavage protein, N-terminal domain"/>
    <property type="match status" value="1"/>
</dbReference>
<dbReference type="GO" id="GO:0070063">
    <property type="term" value="F:RNA polymerase binding"/>
    <property type="evidence" value="ECO:0007669"/>
    <property type="project" value="InterPro"/>
</dbReference>
<dbReference type="GO" id="GO:0003746">
    <property type="term" value="F:translation elongation factor activity"/>
    <property type="evidence" value="ECO:0007669"/>
    <property type="project" value="UniProtKB-KW"/>
</dbReference>
<evidence type="ECO:0000259" key="9">
    <source>
        <dbReference type="Pfam" id="PF01272"/>
    </source>
</evidence>